<feature type="domain" description="5'-3' DNA helicase ZGRF1-like N-terminal" evidence="1">
    <location>
        <begin position="4"/>
        <end position="34"/>
    </location>
</feature>
<sequence length="49" mass="5699">MACQEFTVLYTHQKTKKSKVWQDGVLKTSIEGNKLFPSSWLYSLQLHPT</sequence>
<dbReference type="InterPro" id="IPR018838">
    <property type="entry name" value="ZGRF1-like_N"/>
</dbReference>
<dbReference type="GO" id="GO:0005634">
    <property type="term" value="C:nucleus"/>
    <property type="evidence" value="ECO:0007669"/>
    <property type="project" value="TreeGrafter"/>
</dbReference>
<dbReference type="GO" id="GO:0006302">
    <property type="term" value="P:double-strand break repair"/>
    <property type="evidence" value="ECO:0007669"/>
    <property type="project" value="TreeGrafter"/>
</dbReference>
<proteinExistence type="predicted"/>
<dbReference type="PANTHER" id="PTHR28535">
    <property type="entry name" value="ZINC FINGER GRF-TYPE CONTAINING 1"/>
    <property type="match status" value="1"/>
</dbReference>
<dbReference type="AlphaFoldDB" id="A0A8C3SS21"/>
<dbReference type="GO" id="GO:0035861">
    <property type="term" value="C:site of double-strand break"/>
    <property type="evidence" value="ECO:0007669"/>
    <property type="project" value="TreeGrafter"/>
</dbReference>
<evidence type="ECO:0000259" key="1">
    <source>
        <dbReference type="Pfam" id="PF10382"/>
    </source>
</evidence>
<keyword evidence="3" id="KW-1185">Reference proteome</keyword>
<dbReference type="Ensembl" id="ENSCSRT00000019726.1">
    <property type="protein sequence ID" value="ENSCSRP00000018865.1"/>
    <property type="gene ID" value="ENSCSRG00000014370.1"/>
</dbReference>
<name>A0A8C3SS21_CHESE</name>
<dbReference type="InterPro" id="IPR052800">
    <property type="entry name" value="DNA_Repair_Helicase_ZGRF1"/>
</dbReference>
<dbReference type="Proteomes" id="UP000694403">
    <property type="component" value="Unplaced"/>
</dbReference>
<evidence type="ECO:0000313" key="2">
    <source>
        <dbReference type="Ensembl" id="ENSCSRP00000018865.1"/>
    </source>
</evidence>
<reference evidence="2" key="2">
    <citation type="submission" date="2025-09" db="UniProtKB">
        <authorList>
            <consortium name="Ensembl"/>
        </authorList>
    </citation>
    <scope>IDENTIFICATION</scope>
</reference>
<accession>A0A8C3SS21</accession>
<protein>
    <recommendedName>
        <fullName evidence="1">5'-3' DNA helicase ZGRF1-like N-terminal domain-containing protein</fullName>
    </recommendedName>
</protein>
<organism evidence="2 3">
    <name type="scientific">Chelydra serpentina</name>
    <name type="common">Snapping turtle</name>
    <name type="synonym">Testudo serpentina</name>
    <dbReference type="NCBI Taxonomy" id="8475"/>
    <lineage>
        <taxon>Eukaryota</taxon>
        <taxon>Metazoa</taxon>
        <taxon>Chordata</taxon>
        <taxon>Craniata</taxon>
        <taxon>Vertebrata</taxon>
        <taxon>Euteleostomi</taxon>
        <taxon>Archelosauria</taxon>
        <taxon>Testudinata</taxon>
        <taxon>Testudines</taxon>
        <taxon>Cryptodira</taxon>
        <taxon>Durocryptodira</taxon>
        <taxon>Americhelydia</taxon>
        <taxon>Chelydroidea</taxon>
        <taxon>Chelydridae</taxon>
        <taxon>Chelydra</taxon>
    </lineage>
</organism>
<evidence type="ECO:0000313" key="3">
    <source>
        <dbReference type="Proteomes" id="UP000694403"/>
    </source>
</evidence>
<reference evidence="2" key="1">
    <citation type="submission" date="2025-08" db="UniProtKB">
        <authorList>
            <consortium name="Ensembl"/>
        </authorList>
    </citation>
    <scope>IDENTIFICATION</scope>
</reference>
<dbReference type="PANTHER" id="PTHR28535:SF1">
    <property type="entry name" value="PROTEIN ZGRF1"/>
    <property type="match status" value="1"/>
</dbReference>
<dbReference type="Pfam" id="PF10382">
    <property type="entry name" value="ZGRF1-like_N"/>
    <property type="match status" value="1"/>
</dbReference>